<dbReference type="EnsemblMetazoa" id="MESCA008442-RA">
    <property type="protein sequence ID" value="MESCA008442-PA"/>
    <property type="gene ID" value="MESCA008442"/>
</dbReference>
<protein>
    <submittedName>
        <fullName evidence="2">Uncharacterized protein</fullName>
    </submittedName>
</protein>
<proteinExistence type="predicted"/>
<feature type="region of interest" description="Disordered" evidence="1">
    <location>
        <begin position="1"/>
        <end position="26"/>
    </location>
</feature>
<reference evidence="2" key="2">
    <citation type="submission" date="2015-06" db="UniProtKB">
        <authorList>
            <consortium name="EnsemblMetazoa"/>
        </authorList>
    </citation>
    <scope>IDENTIFICATION</scope>
</reference>
<organism evidence="2 3">
    <name type="scientific">Megaselia scalaris</name>
    <name type="common">Humpbacked fly</name>
    <name type="synonym">Phora scalaris</name>
    <dbReference type="NCBI Taxonomy" id="36166"/>
    <lineage>
        <taxon>Eukaryota</taxon>
        <taxon>Metazoa</taxon>
        <taxon>Ecdysozoa</taxon>
        <taxon>Arthropoda</taxon>
        <taxon>Hexapoda</taxon>
        <taxon>Insecta</taxon>
        <taxon>Pterygota</taxon>
        <taxon>Neoptera</taxon>
        <taxon>Endopterygota</taxon>
        <taxon>Diptera</taxon>
        <taxon>Brachycera</taxon>
        <taxon>Muscomorpha</taxon>
        <taxon>Platypezoidea</taxon>
        <taxon>Phoridae</taxon>
        <taxon>Megaseliini</taxon>
        <taxon>Megaselia</taxon>
    </lineage>
</organism>
<reference evidence="3" key="1">
    <citation type="submission" date="2013-02" db="EMBL/GenBank/DDBJ databases">
        <authorList>
            <person name="Hughes D."/>
        </authorList>
    </citation>
    <scope>NUCLEOTIDE SEQUENCE</scope>
    <source>
        <strain>Durham</strain>
        <strain evidence="3">NC isolate 2 -- Noor lab</strain>
    </source>
</reference>
<sequence>MIVTSCTNNRNSSRERSKEPPLRTNKTRITNFPSMLKFGRVQRNPVNRKYYIFIDIYGLFCVDVFRI</sequence>
<accession>T1GXA0</accession>
<dbReference type="EMBL" id="CAQQ02193810">
    <property type="status" value="NOT_ANNOTATED_CDS"/>
    <property type="molecule type" value="Genomic_DNA"/>
</dbReference>
<evidence type="ECO:0000256" key="1">
    <source>
        <dbReference type="SAM" id="MobiDB-lite"/>
    </source>
</evidence>
<keyword evidence="3" id="KW-1185">Reference proteome</keyword>
<dbReference type="Proteomes" id="UP000015102">
    <property type="component" value="Unassembled WGS sequence"/>
</dbReference>
<evidence type="ECO:0000313" key="3">
    <source>
        <dbReference type="Proteomes" id="UP000015102"/>
    </source>
</evidence>
<dbReference type="HOGENOM" id="CLU_2815384_0_0_1"/>
<feature type="compositionally biased region" description="Polar residues" evidence="1">
    <location>
        <begin position="1"/>
        <end position="11"/>
    </location>
</feature>
<name>T1GXA0_MEGSC</name>
<dbReference type="AlphaFoldDB" id="T1GXA0"/>
<evidence type="ECO:0000313" key="2">
    <source>
        <dbReference type="EnsemblMetazoa" id="MESCA008442-PA"/>
    </source>
</evidence>
<feature type="compositionally biased region" description="Basic and acidic residues" evidence="1">
    <location>
        <begin position="12"/>
        <end position="21"/>
    </location>
</feature>